<dbReference type="Gene3D" id="3.40.50.150">
    <property type="entry name" value="Vaccinia Virus protein VP39"/>
    <property type="match status" value="1"/>
</dbReference>
<protein>
    <recommendedName>
        <fullName evidence="1">Methyltransferase type 11 domain-containing protein</fullName>
    </recommendedName>
</protein>
<gene>
    <name evidence="2" type="ORF">A2893_06645</name>
</gene>
<dbReference type="PANTHER" id="PTHR43861">
    <property type="entry name" value="TRANS-ACONITATE 2-METHYLTRANSFERASE-RELATED"/>
    <property type="match status" value="1"/>
</dbReference>
<sequence>MGAAYDTYDYPSYWESREYEHKAELIAIQSFLERTSKIKTILEVGAGYGRLTPSYLSYAPRIVLTDPSSKLLKIARSNFKSKKVRFIQSSVENIPKKIRQSSIDLVIMVRVLHHIEDLHKTFHAISKIIQKNGYLILEFANKRHLKATLSEFFKGNFTFPLDIFTIEIRTKKRKRSLPFKNYHPDTILDILKGHGYKIIEIRSVSNVRNSFLKRILPKNVLLSIENLLQRPFARFSFGPSIFILAKKVN</sequence>
<proteinExistence type="predicted"/>
<evidence type="ECO:0000313" key="2">
    <source>
        <dbReference type="EMBL" id="OGM64216.1"/>
    </source>
</evidence>
<dbReference type="InterPro" id="IPR013216">
    <property type="entry name" value="Methyltransf_11"/>
</dbReference>
<reference evidence="2 3" key="1">
    <citation type="journal article" date="2016" name="Nat. Commun.">
        <title>Thousands of microbial genomes shed light on interconnected biogeochemical processes in an aquifer system.</title>
        <authorList>
            <person name="Anantharaman K."/>
            <person name="Brown C.T."/>
            <person name="Hug L.A."/>
            <person name="Sharon I."/>
            <person name="Castelle C.J."/>
            <person name="Probst A.J."/>
            <person name="Thomas B.C."/>
            <person name="Singh A."/>
            <person name="Wilkins M.J."/>
            <person name="Karaoz U."/>
            <person name="Brodie E.L."/>
            <person name="Williams K.H."/>
            <person name="Hubbard S.S."/>
            <person name="Banfield J.F."/>
        </authorList>
    </citation>
    <scope>NUCLEOTIDE SEQUENCE [LARGE SCALE GENOMIC DNA]</scope>
</reference>
<evidence type="ECO:0000259" key="1">
    <source>
        <dbReference type="Pfam" id="PF08241"/>
    </source>
</evidence>
<dbReference type="EMBL" id="MGHH01000012">
    <property type="protein sequence ID" value="OGM64216.1"/>
    <property type="molecule type" value="Genomic_DNA"/>
</dbReference>
<accession>A0A1F8BJH6</accession>
<dbReference type="Proteomes" id="UP000176725">
    <property type="component" value="Unassembled WGS sequence"/>
</dbReference>
<dbReference type="InterPro" id="IPR029063">
    <property type="entry name" value="SAM-dependent_MTases_sf"/>
</dbReference>
<name>A0A1F8BJH6_9BACT</name>
<dbReference type="CDD" id="cd02440">
    <property type="entry name" value="AdoMet_MTases"/>
    <property type="match status" value="1"/>
</dbReference>
<dbReference type="Pfam" id="PF08241">
    <property type="entry name" value="Methyltransf_11"/>
    <property type="match status" value="1"/>
</dbReference>
<dbReference type="SUPFAM" id="SSF53335">
    <property type="entry name" value="S-adenosyl-L-methionine-dependent methyltransferases"/>
    <property type="match status" value="1"/>
</dbReference>
<dbReference type="GO" id="GO:0008757">
    <property type="term" value="F:S-adenosylmethionine-dependent methyltransferase activity"/>
    <property type="evidence" value="ECO:0007669"/>
    <property type="project" value="InterPro"/>
</dbReference>
<evidence type="ECO:0000313" key="3">
    <source>
        <dbReference type="Proteomes" id="UP000176725"/>
    </source>
</evidence>
<dbReference type="AlphaFoldDB" id="A0A1F8BJH6"/>
<organism evidence="2 3">
    <name type="scientific">Candidatus Woesebacteria bacterium RIFCSPLOWO2_01_FULL_39_25</name>
    <dbReference type="NCBI Taxonomy" id="1802521"/>
    <lineage>
        <taxon>Bacteria</taxon>
        <taxon>Candidatus Woeseibacteriota</taxon>
    </lineage>
</organism>
<dbReference type="STRING" id="1802521.A2893_06645"/>
<comment type="caution">
    <text evidence="2">The sequence shown here is derived from an EMBL/GenBank/DDBJ whole genome shotgun (WGS) entry which is preliminary data.</text>
</comment>
<feature type="domain" description="Methyltransferase type 11" evidence="1">
    <location>
        <begin position="42"/>
        <end position="137"/>
    </location>
</feature>